<evidence type="ECO:0000256" key="1">
    <source>
        <dbReference type="ARBA" id="ARBA00000085"/>
    </source>
</evidence>
<dbReference type="InterPro" id="IPR036097">
    <property type="entry name" value="HisK_dim/P_sf"/>
</dbReference>
<dbReference type="SUPFAM" id="SSF55874">
    <property type="entry name" value="ATPase domain of HSP90 chaperone/DNA topoisomerase II/histidine kinase"/>
    <property type="match status" value="1"/>
</dbReference>
<dbReference type="InterPro" id="IPR003594">
    <property type="entry name" value="HATPase_dom"/>
</dbReference>
<dbReference type="GO" id="GO:0005524">
    <property type="term" value="F:ATP binding"/>
    <property type="evidence" value="ECO:0007669"/>
    <property type="project" value="UniProtKB-KW"/>
</dbReference>
<dbReference type="PROSITE" id="PS50110">
    <property type="entry name" value="RESPONSE_REGULATORY"/>
    <property type="match status" value="1"/>
</dbReference>
<evidence type="ECO:0000256" key="5">
    <source>
        <dbReference type="ARBA" id="ARBA00022553"/>
    </source>
</evidence>
<feature type="region of interest" description="Disordered" evidence="16">
    <location>
        <begin position="753"/>
        <end position="772"/>
    </location>
</feature>
<evidence type="ECO:0000256" key="6">
    <source>
        <dbReference type="ARBA" id="ARBA00022679"/>
    </source>
</evidence>
<feature type="modified residue" description="4-aspartylphosphate" evidence="14">
    <location>
        <position position="824"/>
    </location>
</feature>
<keyword evidence="12" id="KW-0902">Two-component regulatory system</keyword>
<dbReference type="Pfam" id="PF02743">
    <property type="entry name" value="dCache_1"/>
    <property type="match status" value="1"/>
</dbReference>
<evidence type="ECO:0000256" key="7">
    <source>
        <dbReference type="ARBA" id="ARBA00022692"/>
    </source>
</evidence>
<sequence>MRPIHPNHRRLLWTLVALIGGMAASMFLAGELAWRHSLRDESDTVQRQLALYGQTLGQRIDRYRTLPEVLALDDQLRAALTHPLSASETDRLNRKLEEANGASQSSTLTLLDRQGRAVAASNWRASTSNVGVDYSFRPYVQQALEQGSGSFYGIGVTTGEPGYFLSQAIVDRQGRTLGLVAIKIALHELEREWLQTPDVVLASDAHGVVFLASQDAWRYRLLHPLDAQERRELSATRQYSDQPLRPLAYRTEERLDDGGMLARMDAPPLPGQVLWHSQALPGTAWQLHLIHDTHSSVANSRWAAAAGGGSWLALGLLVLFVRQRQRMARLRQHSRQELEAVLKQHAQELRSAKDGIVQAAQQAARQTDMGLARSLEHLPQGVVIIDAQLRLVAWNSRYVQLFRYPADLMTVGQPIEALLRHNARRGLLGPPPAEEAIARRLQHLRSGQPHLHESAKGDGTVLEIRGTPLPDGGFVTSYADITSYKNAARELRSLADALEQRVRERTHDLEAARQEAERANRYKSRFVAAAVHDLLQPLNAARMFTSLLRSHLHGDAAQHAADSIDGALASQDAILNSLLDIARMESGQLEVRIRDVALGPLLQVLGHNFGVLADSRGLKLRCVPTRAVVRTDENLLRRIVQNFVSNAIRYSRRGRIVVGCRHEAGQDGRGGHVRIEVHDQGPGIPEALQGEIFEEFRRLDEGNDERDRGAGLGLAIVERLGRLLGHEVGLRSQLGRGSVFWVRVPLGDAAAMQRQGAPATSREQEGDAPLHGSSAWVIDDDGQTCAATQALLQRWGCQVPLAGGAAQALAEARPGQAPQLVLLDVHLGTGPQGPDVYAELCQRWGQAPAVILVTAERDATLRRQAAERGWGFLAKPVRAPALRALMSQTLLRLRDSAREAATAPDNQNP</sequence>
<keyword evidence="13" id="KW-0472">Membrane</keyword>
<keyword evidence="5 14" id="KW-0597">Phosphoprotein</keyword>
<dbReference type="EC" id="2.7.13.3" evidence="3"/>
<dbReference type="CDD" id="cd00130">
    <property type="entry name" value="PAS"/>
    <property type="match status" value="1"/>
</dbReference>
<feature type="domain" description="Response regulatory" evidence="18">
    <location>
        <begin position="774"/>
        <end position="890"/>
    </location>
</feature>
<dbReference type="EMBL" id="FONX01000007">
    <property type="protein sequence ID" value="SFE90295.1"/>
    <property type="molecule type" value="Genomic_DNA"/>
</dbReference>
<dbReference type="Gene3D" id="3.30.450.20">
    <property type="entry name" value="PAS domain"/>
    <property type="match status" value="3"/>
</dbReference>
<dbReference type="Gene3D" id="6.10.250.3020">
    <property type="match status" value="1"/>
</dbReference>
<dbReference type="Pfam" id="PF02518">
    <property type="entry name" value="HATPase_c"/>
    <property type="match status" value="1"/>
</dbReference>
<dbReference type="SMART" id="SM00448">
    <property type="entry name" value="REC"/>
    <property type="match status" value="1"/>
</dbReference>
<dbReference type="InterPro" id="IPR035965">
    <property type="entry name" value="PAS-like_dom_sf"/>
</dbReference>
<dbReference type="CDD" id="cd12914">
    <property type="entry name" value="PDC1_DGC_like"/>
    <property type="match status" value="1"/>
</dbReference>
<dbReference type="InterPro" id="IPR003661">
    <property type="entry name" value="HisK_dim/P_dom"/>
</dbReference>
<keyword evidence="15" id="KW-0175">Coiled coil</keyword>
<dbReference type="Gene3D" id="1.10.287.130">
    <property type="match status" value="1"/>
</dbReference>
<protein>
    <recommendedName>
        <fullName evidence="3">histidine kinase</fullName>
        <ecNumber evidence="3">2.7.13.3</ecNumber>
    </recommendedName>
</protein>
<reference evidence="20" key="1">
    <citation type="submission" date="2016-10" db="EMBL/GenBank/DDBJ databases">
        <authorList>
            <person name="Varghese N."/>
            <person name="Submissions S."/>
        </authorList>
    </citation>
    <scope>NUCLEOTIDE SEQUENCE [LARGE SCALE GENOMIC DNA]</scope>
    <source>
        <strain evidence="20">DSM 27981</strain>
    </source>
</reference>
<dbReference type="GO" id="GO:0005886">
    <property type="term" value="C:plasma membrane"/>
    <property type="evidence" value="ECO:0007669"/>
    <property type="project" value="UniProtKB-SubCell"/>
</dbReference>
<feature type="coiled-coil region" evidence="15">
    <location>
        <begin position="481"/>
        <end position="519"/>
    </location>
</feature>
<dbReference type="AlphaFoldDB" id="A0A1I2EBP8"/>
<dbReference type="CDD" id="cd00156">
    <property type="entry name" value="REC"/>
    <property type="match status" value="1"/>
</dbReference>
<dbReference type="FunFam" id="3.30.565.10:FF:000049">
    <property type="entry name" value="Two-component sensor histidine kinase"/>
    <property type="match status" value="1"/>
</dbReference>
<dbReference type="InterPro" id="IPR036890">
    <property type="entry name" value="HATPase_C_sf"/>
</dbReference>
<comment type="catalytic activity">
    <reaction evidence="1">
        <text>ATP + protein L-histidine = ADP + protein N-phospho-L-histidine.</text>
        <dbReference type="EC" id="2.7.13.3"/>
    </reaction>
</comment>
<dbReference type="InterPro" id="IPR033479">
    <property type="entry name" value="dCache_1"/>
</dbReference>
<dbReference type="InterPro" id="IPR001789">
    <property type="entry name" value="Sig_transdc_resp-reg_receiver"/>
</dbReference>
<evidence type="ECO:0000259" key="18">
    <source>
        <dbReference type="PROSITE" id="PS50110"/>
    </source>
</evidence>
<evidence type="ECO:0000256" key="12">
    <source>
        <dbReference type="ARBA" id="ARBA00023012"/>
    </source>
</evidence>
<dbReference type="PRINTS" id="PR00344">
    <property type="entry name" value="BCTRLSENSOR"/>
</dbReference>
<dbReference type="InterPro" id="IPR004358">
    <property type="entry name" value="Sig_transdc_His_kin-like_C"/>
</dbReference>
<dbReference type="Gene3D" id="3.30.565.10">
    <property type="entry name" value="Histidine kinase-like ATPase, C-terminal domain"/>
    <property type="match status" value="1"/>
</dbReference>
<evidence type="ECO:0000256" key="9">
    <source>
        <dbReference type="ARBA" id="ARBA00022777"/>
    </source>
</evidence>
<dbReference type="SMART" id="SM00387">
    <property type="entry name" value="HATPase_c"/>
    <property type="match status" value="1"/>
</dbReference>
<evidence type="ECO:0000256" key="2">
    <source>
        <dbReference type="ARBA" id="ARBA00004651"/>
    </source>
</evidence>
<evidence type="ECO:0000259" key="17">
    <source>
        <dbReference type="PROSITE" id="PS50109"/>
    </source>
</evidence>
<organism evidence="19 20">
    <name type="scientific">Paracidovorax wautersii</name>
    <dbReference type="NCBI Taxonomy" id="1177982"/>
    <lineage>
        <taxon>Bacteria</taxon>
        <taxon>Pseudomonadati</taxon>
        <taxon>Pseudomonadota</taxon>
        <taxon>Betaproteobacteria</taxon>
        <taxon>Burkholderiales</taxon>
        <taxon>Comamonadaceae</taxon>
        <taxon>Paracidovorax</taxon>
    </lineage>
</organism>
<dbReference type="PROSITE" id="PS50109">
    <property type="entry name" value="HIS_KIN"/>
    <property type="match status" value="1"/>
</dbReference>
<evidence type="ECO:0000256" key="13">
    <source>
        <dbReference type="ARBA" id="ARBA00023136"/>
    </source>
</evidence>
<keyword evidence="4" id="KW-1003">Cell membrane</keyword>
<evidence type="ECO:0000256" key="11">
    <source>
        <dbReference type="ARBA" id="ARBA00022989"/>
    </source>
</evidence>
<dbReference type="Pfam" id="PF12860">
    <property type="entry name" value="PAS_7"/>
    <property type="match status" value="1"/>
</dbReference>
<dbReference type="PANTHER" id="PTHR43047:SF9">
    <property type="entry name" value="HISTIDINE KINASE"/>
    <property type="match status" value="1"/>
</dbReference>
<feature type="domain" description="Histidine kinase" evidence="17">
    <location>
        <begin position="529"/>
        <end position="748"/>
    </location>
</feature>
<evidence type="ECO:0000256" key="10">
    <source>
        <dbReference type="ARBA" id="ARBA00022840"/>
    </source>
</evidence>
<evidence type="ECO:0000256" key="4">
    <source>
        <dbReference type="ARBA" id="ARBA00022475"/>
    </source>
</evidence>
<dbReference type="SUPFAM" id="SSF52172">
    <property type="entry name" value="CheY-like"/>
    <property type="match status" value="1"/>
</dbReference>
<name>A0A1I2EBP8_9BURK</name>
<dbReference type="SUPFAM" id="SSF55785">
    <property type="entry name" value="PYP-like sensor domain (PAS domain)"/>
    <property type="match status" value="1"/>
</dbReference>
<dbReference type="InterPro" id="IPR011006">
    <property type="entry name" value="CheY-like_superfamily"/>
</dbReference>
<dbReference type="Pfam" id="PF00512">
    <property type="entry name" value="HisKA"/>
    <property type="match status" value="1"/>
</dbReference>
<dbReference type="SMART" id="SM00388">
    <property type="entry name" value="HisKA"/>
    <property type="match status" value="1"/>
</dbReference>
<dbReference type="CDD" id="cd00082">
    <property type="entry name" value="HisKA"/>
    <property type="match status" value="1"/>
</dbReference>
<evidence type="ECO:0000313" key="19">
    <source>
        <dbReference type="EMBL" id="SFE90295.1"/>
    </source>
</evidence>
<evidence type="ECO:0000313" key="20">
    <source>
        <dbReference type="Proteomes" id="UP000199119"/>
    </source>
</evidence>
<dbReference type="InterPro" id="IPR029151">
    <property type="entry name" value="Sensor-like_sf"/>
</dbReference>
<keyword evidence="20" id="KW-1185">Reference proteome</keyword>
<evidence type="ECO:0000256" key="16">
    <source>
        <dbReference type="SAM" id="MobiDB-lite"/>
    </source>
</evidence>
<comment type="subcellular location">
    <subcellularLocation>
        <location evidence="2">Cell membrane</location>
        <topology evidence="2">Multi-pass membrane protein</topology>
    </subcellularLocation>
</comment>
<keyword evidence="10" id="KW-0067">ATP-binding</keyword>
<dbReference type="PANTHER" id="PTHR43047">
    <property type="entry name" value="TWO-COMPONENT HISTIDINE PROTEIN KINASE"/>
    <property type="match status" value="1"/>
</dbReference>
<keyword evidence="9 19" id="KW-0418">Kinase</keyword>
<dbReference type="STRING" id="1177982.SAMN04489711_1073"/>
<evidence type="ECO:0000256" key="14">
    <source>
        <dbReference type="PROSITE-ProRule" id="PRU00169"/>
    </source>
</evidence>
<dbReference type="GO" id="GO:0009927">
    <property type="term" value="F:histidine phosphotransfer kinase activity"/>
    <property type="evidence" value="ECO:0007669"/>
    <property type="project" value="TreeGrafter"/>
</dbReference>
<feature type="coiled-coil region" evidence="15">
    <location>
        <begin position="335"/>
        <end position="362"/>
    </location>
</feature>
<dbReference type="InterPro" id="IPR005467">
    <property type="entry name" value="His_kinase_dom"/>
</dbReference>
<dbReference type="SUPFAM" id="SSF103190">
    <property type="entry name" value="Sensory domain-like"/>
    <property type="match status" value="1"/>
</dbReference>
<accession>A0A1I2EBP8</accession>
<keyword evidence="11" id="KW-1133">Transmembrane helix</keyword>
<dbReference type="GO" id="GO:0000155">
    <property type="term" value="F:phosphorelay sensor kinase activity"/>
    <property type="evidence" value="ECO:0007669"/>
    <property type="project" value="InterPro"/>
</dbReference>
<proteinExistence type="predicted"/>
<evidence type="ECO:0000256" key="8">
    <source>
        <dbReference type="ARBA" id="ARBA00022741"/>
    </source>
</evidence>
<dbReference type="Gene3D" id="3.40.50.2300">
    <property type="match status" value="1"/>
</dbReference>
<dbReference type="Pfam" id="PF00072">
    <property type="entry name" value="Response_reg"/>
    <property type="match status" value="1"/>
</dbReference>
<keyword evidence="8" id="KW-0547">Nucleotide-binding</keyword>
<evidence type="ECO:0000256" key="15">
    <source>
        <dbReference type="SAM" id="Coils"/>
    </source>
</evidence>
<keyword evidence="6" id="KW-0808">Transferase</keyword>
<dbReference type="InterPro" id="IPR000014">
    <property type="entry name" value="PAS"/>
</dbReference>
<dbReference type="SUPFAM" id="SSF47384">
    <property type="entry name" value="Homodimeric domain of signal transducing histidine kinase"/>
    <property type="match status" value="1"/>
</dbReference>
<gene>
    <name evidence="19" type="ORF">SAMN04489711_1073</name>
</gene>
<evidence type="ECO:0000256" key="3">
    <source>
        <dbReference type="ARBA" id="ARBA00012438"/>
    </source>
</evidence>
<dbReference type="Proteomes" id="UP000199119">
    <property type="component" value="Unassembled WGS sequence"/>
</dbReference>
<keyword evidence="7" id="KW-0812">Transmembrane</keyword>